<evidence type="ECO:0000313" key="1">
    <source>
        <dbReference type="EMBL" id="KKN05572.1"/>
    </source>
</evidence>
<dbReference type="EMBL" id="LAZR01004787">
    <property type="protein sequence ID" value="KKN05572.1"/>
    <property type="molecule type" value="Genomic_DNA"/>
</dbReference>
<reference evidence="1" key="1">
    <citation type="journal article" date="2015" name="Nature">
        <title>Complex archaea that bridge the gap between prokaryotes and eukaryotes.</title>
        <authorList>
            <person name="Spang A."/>
            <person name="Saw J.H."/>
            <person name="Jorgensen S.L."/>
            <person name="Zaremba-Niedzwiedzka K."/>
            <person name="Martijn J."/>
            <person name="Lind A.E."/>
            <person name="van Eijk R."/>
            <person name="Schleper C."/>
            <person name="Guy L."/>
            <person name="Ettema T.J."/>
        </authorList>
    </citation>
    <scope>NUCLEOTIDE SEQUENCE</scope>
</reference>
<gene>
    <name evidence="1" type="ORF">LCGC14_1086070</name>
</gene>
<organism evidence="1">
    <name type="scientific">marine sediment metagenome</name>
    <dbReference type="NCBI Taxonomy" id="412755"/>
    <lineage>
        <taxon>unclassified sequences</taxon>
        <taxon>metagenomes</taxon>
        <taxon>ecological metagenomes</taxon>
    </lineage>
</organism>
<comment type="caution">
    <text evidence="1">The sequence shown here is derived from an EMBL/GenBank/DDBJ whole genome shotgun (WGS) entry which is preliminary data.</text>
</comment>
<dbReference type="AlphaFoldDB" id="A0A0F9N1D3"/>
<protein>
    <submittedName>
        <fullName evidence="1">Uncharacterized protein</fullName>
    </submittedName>
</protein>
<sequence>MPITHPFVSGKADGGDATEVRASNWNADHAGFAQVRKTATQGVTNSTALVDCTQLLIALLANEVWMFDACIFFEADTTPDIKFAFKVPAGATLLWGISETVDAATSNHPVYRARSVSDDAQSIHAPGLGTAVPAHLMGTVVNGATPGDLQLRFAQDVADAGNPANVLAQSWLRGFRE</sequence>
<name>A0A0F9N1D3_9ZZZZ</name>
<proteinExistence type="predicted"/>
<accession>A0A0F9N1D3</accession>